<keyword evidence="3" id="KW-1185">Reference proteome</keyword>
<name>A0ABD6EIR2_9BILA</name>
<feature type="region of interest" description="Disordered" evidence="1">
    <location>
        <begin position="35"/>
        <end position="125"/>
    </location>
</feature>
<reference evidence="2 3" key="1">
    <citation type="submission" date="2024-08" db="EMBL/GenBank/DDBJ databases">
        <title>Gnathostoma spinigerum genome.</title>
        <authorList>
            <person name="Gonzalez-Bertolin B."/>
            <person name="Monzon S."/>
            <person name="Zaballos A."/>
            <person name="Jimenez P."/>
            <person name="Dekumyoy P."/>
            <person name="Varona S."/>
            <person name="Cuesta I."/>
            <person name="Sumanam S."/>
            <person name="Adisakwattana P."/>
            <person name="Gasser R.B."/>
            <person name="Hernandez-Gonzalez A."/>
            <person name="Young N.D."/>
            <person name="Perteguer M.J."/>
        </authorList>
    </citation>
    <scope>NUCLEOTIDE SEQUENCE [LARGE SCALE GENOMIC DNA]</scope>
    <source>
        <strain evidence="2">AL3</strain>
        <tissue evidence="2">Liver</tissue>
    </source>
</reference>
<dbReference type="Proteomes" id="UP001608902">
    <property type="component" value="Unassembled WGS sequence"/>
</dbReference>
<feature type="compositionally biased region" description="Basic and acidic residues" evidence="1">
    <location>
        <begin position="111"/>
        <end position="125"/>
    </location>
</feature>
<dbReference type="AlphaFoldDB" id="A0ABD6EIR2"/>
<comment type="caution">
    <text evidence="2">The sequence shown here is derived from an EMBL/GenBank/DDBJ whole genome shotgun (WGS) entry which is preliminary data.</text>
</comment>
<organism evidence="2 3">
    <name type="scientific">Gnathostoma spinigerum</name>
    <dbReference type="NCBI Taxonomy" id="75299"/>
    <lineage>
        <taxon>Eukaryota</taxon>
        <taxon>Metazoa</taxon>
        <taxon>Ecdysozoa</taxon>
        <taxon>Nematoda</taxon>
        <taxon>Chromadorea</taxon>
        <taxon>Rhabditida</taxon>
        <taxon>Spirurina</taxon>
        <taxon>Gnathostomatomorpha</taxon>
        <taxon>Gnathostomatoidea</taxon>
        <taxon>Gnathostomatidae</taxon>
        <taxon>Gnathostoma</taxon>
    </lineage>
</organism>
<accession>A0ABD6EIR2</accession>
<dbReference type="EMBL" id="JBGFUD010004750">
    <property type="protein sequence ID" value="MFH4979868.1"/>
    <property type="molecule type" value="Genomic_DNA"/>
</dbReference>
<evidence type="ECO:0000256" key="1">
    <source>
        <dbReference type="SAM" id="MobiDB-lite"/>
    </source>
</evidence>
<evidence type="ECO:0000313" key="3">
    <source>
        <dbReference type="Proteomes" id="UP001608902"/>
    </source>
</evidence>
<proteinExistence type="predicted"/>
<feature type="compositionally biased region" description="Basic residues" evidence="1">
    <location>
        <begin position="93"/>
        <end position="107"/>
    </location>
</feature>
<gene>
    <name evidence="2" type="ORF">AB6A40_006577</name>
</gene>
<protein>
    <submittedName>
        <fullName evidence="2">Uncharacterized protein</fullName>
    </submittedName>
</protein>
<evidence type="ECO:0000313" key="2">
    <source>
        <dbReference type="EMBL" id="MFH4979868.1"/>
    </source>
</evidence>
<sequence>MITMQQTIISRDEYHHNCRHHHSSPLGHLWSRLNSRRSRSKSPSLMMSSIDSALSTPKRKSVSIEGDEMNRTSTKPAASAKDTERHCSPLSRVFHRLSMSRKPRRSASKGDSSDRISELSRSREMVYHVNSPTTPKSLQNTQKRTFVSEGDLHNVSMRTDASSTKENLPDIARTTLCLSENNLVVNTPRTPPSYLRVSCALNGYHNYRRREVTPGTTPTLSLKPLPMSNVERRTQIFNGNGGEPYKKPR</sequence>